<dbReference type="EMBL" id="RBIL01000001">
    <property type="protein sequence ID" value="RKQ90868.1"/>
    <property type="molecule type" value="Genomic_DNA"/>
</dbReference>
<dbReference type="InterPro" id="IPR007362">
    <property type="entry name" value="DUF429"/>
</dbReference>
<name>A0A660L735_9ACTN</name>
<reference evidence="1 2" key="1">
    <citation type="submission" date="2018-10" db="EMBL/GenBank/DDBJ databases">
        <title>Genomic Encyclopedia of Archaeal and Bacterial Type Strains, Phase II (KMG-II): from individual species to whole genera.</title>
        <authorList>
            <person name="Goeker M."/>
        </authorList>
    </citation>
    <scope>NUCLEOTIDE SEQUENCE [LARGE SCALE GENOMIC DNA]</scope>
    <source>
        <strain evidence="1 2">DSM 14954</strain>
    </source>
</reference>
<sequence>MAGAPKDSYKGNSQTAHDRREHLLAGLLTGLGSAFAISPDQRQACIDSDDCLDALVCALLARAVQQHDTLQPEPGEQHHLAQTEGWIHLPTGAHLDRLVAG</sequence>
<protein>
    <submittedName>
        <fullName evidence="1">Uncharacterized protein DUF429</fullName>
    </submittedName>
</protein>
<evidence type="ECO:0000313" key="2">
    <source>
        <dbReference type="Proteomes" id="UP000278962"/>
    </source>
</evidence>
<gene>
    <name evidence="1" type="ORF">C8N24_0683</name>
</gene>
<keyword evidence="2" id="KW-1185">Reference proteome</keyword>
<dbReference type="Pfam" id="PF04250">
    <property type="entry name" value="DUF429"/>
    <property type="match status" value="1"/>
</dbReference>
<proteinExistence type="predicted"/>
<dbReference type="AlphaFoldDB" id="A0A660L735"/>
<comment type="caution">
    <text evidence="1">The sequence shown here is derived from an EMBL/GenBank/DDBJ whole genome shotgun (WGS) entry which is preliminary data.</text>
</comment>
<accession>A0A660L735</accession>
<evidence type="ECO:0000313" key="1">
    <source>
        <dbReference type="EMBL" id="RKQ90868.1"/>
    </source>
</evidence>
<organism evidence="1 2">
    <name type="scientific">Solirubrobacter pauli</name>
    <dbReference type="NCBI Taxonomy" id="166793"/>
    <lineage>
        <taxon>Bacteria</taxon>
        <taxon>Bacillati</taxon>
        <taxon>Actinomycetota</taxon>
        <taxon>Thermoleophilia</taxon>
        <taxon>Solirubrobacterales</taxon>
        <taxon>Solirubrobacteraceae</taxon>
        <taxon>Solirubrobacter</taxon>
    </lineage>
</organism>
<dbReference type="Proteomes" id="UP000278962">
    <property type="component" value="Unassembled WGS sequence"/>
</dbReference>
<dbReference type="RefSeq" id="WP_342794213.1">
    <property type="nucleotide sequence ID" value="NZ_RBIL01000001.1"/>
</dbReference>